<feature type="region of interest" description="Disordered" evidence="7">
    <location>
        <begin position="362"/>
        <end position="398"/>
    </location>
</feature>
<dbReference type="SMART" id="SM00338">
    <property type="entry name" value="BRLZ"/>
    <property type="match status" value="1"/>
</dbReference>
<feature type="region of interest" description="Disordered" evidence="7">
    <location>
        <begin position="273"/>
        <end position="295"/>
    </location>
</feature>
<comment type="similarity">
    <text evidence="2">Belongs to the bZIP family.</text>
</comment>
<feature type="compositionally biased region" description="Polar residues" evidence="7">
    <location>
        <begin position="20"/>
        <end position="36"/>
    </location>
</feature>
<feature type="compositionally biased region" description="Low complexity" evidence="7">
    <location>
        <begin position="7"/>
        <end position="19"/>
    </location>
</feature>
<evidence type="ECO:0000259" key="8">
    <source>
        <dbReference type="PROSITE" id="PS50217"/>
    </source>
</evidence>
<evidence type="ECO:0000256" key="5">
    <source>
        <dbReference type="ARBA" id="ARBA00023163"/>
    </source>
</evidence>
<protein>
    <submittedName>
        <fullName evidence="9">G-box-binding factor 1</fullName>
    </submittedName>
</protein>
<evidence type="ECO:0000256" key="7">
    <source>
        <dbReference type="SAM" id="MobiDB-lite"/>
    </source>
</evidence>
<dbReference type="GO" id="GO:0046983">
    <property type="term" value="F:protein dimerization activity"/>
    <property type="evidence" value="ECO:0007669"/>
    <property type="project" value="UniProtKB-ARBA"/>
</dbReference>
<dbReference type="GO" id="GO:0005634">
    <property type="term" value="C:nucleus"/>
    <property type="evidence" value="ECO:0007669"/>
    <property type="project" value="UniProtKB-SubCell"/>
</dbReference>
<dbReference type="Pfam" id="PF07777">
    <property type="entry name" value="MFMR"/>
    <property type="match status" value="1"/>
</dbReference>
<feature type="compositionally biased region" description="Basic and acidic residues" evidence="7">
    <location>
        <begin position="107"/>
        <end position="119"/>
    </location>
</feature>
<feature type="compositionally biased region" description="Low complexity" evidence="7">
    <location>
        <begin position="134"/>
        <end position="165"/>
    </location>
</feature>
<dbReference type="InterPro" id="IPR045314">
    <property type="entry name" value="bZIP_plant_GBF1"/>
</dbReference>
<dbReference type="InterPro" id="IPR046347">
    <property type="entry name" value="bZIP_sf"/>
</dbReference>
<feature type="compositionally biased region" description="Polar residues" evidence="7">
    <location>
        <begin position="241"/>
        <end position="252"/>
    </location>
</feature>
<evidence type="ECO:0000256" key="3">
    <source>
        <dbReference type="ARBA" id="ARBA00023015"/>
    </source>
</evidence>
<dbReference type="InterPro" id="IPR044827">
    <property type="entry name" value="GBF-like"/>
</dbReference>
<feature type="compositionally biased region" description="Basic and acidic residues" evidence="7">
    <location>
        <begin position="283"/>
        <end position="295"/>
    </location>
</feature>
<dbReference type="InterPro" id="IPR004827">
    <property type="entry name" value="bZIP"/>
</dbReference>
<dbReference type="AlphaFoldDB" id="A0A438ERV2"/>
<dbReference type="GO" id="GO:0000976">
    <property type="term" value="F:transcription cis-regulatory region binding"/>
    <property type="evidence" value="ECO:0007669"/>
    <property type="project" value="UniProtKB-ARBA"/>
</dbReference>
<proteinExistence type="inferred from homology"/>
<dbReference type="PROSITE" id="PS00036">
    <property type="entry name" value="BZIP_BASIC"/>
    <property type="match status" value="1"/>
</dbReference>
<evidence type="ECO:0000256" key="6">
    <source>
        <dbReference type="ARBA" id="ARBA00023242"/>
    </source>
</evidence>
<dbReference type="PROSITE" id="PS50217">
    <property type="entry name" value="BZIP"/>
    <property type="match status" value="1"/>
</dbReference>
<evidence type="ECO:0000256" key="4">
    <source>
        <dbReference type="ARBA" id="ARBA00023125"/>
    </source>
</evidence>
<feature type="domain" description="BZIP" evidence="8">
    <location>
        <begin position="274"/>
        <end position="337"/>
    </location>
</feature>
<dbReference type="InterPro" id="IPR012900">
    <property type="entry name" value="MFMR"/>
</dbReference>
<feature type="region of interest" description="Disordered" evidence="7">
    <location>
        <begin position="1"/>
        <end position="67"/>
    </location>
</feature>
<accession>A0A438ERV2</accession>
<comment type="subcellular location">
    <subcellularLocation>
        <location evidence="1">Nucleus</location>
    </subcellularLocation>
</comment>
<dbReference type="Pfam" id="PF00170">
    <property type="entry name" value="bZIP_1"/>
    <property type="match status" value="1"/>
</dbReference>
<dbReference type="Gene3D" id="1.20.5.170">
    <property type="match status" value="1"/>
</dbReference>
<feature type="compositionally biased region" description="Polar residues" evidence="7">
    <location>
        <begin position="190"/>
        <end position="206"/>
    </location>
</feature>
<keyword evidence="4" id="KW-0238">DNA-binding</keyword>
<feature type="compositionally biased region" description="Pro residues" evidence="7">
    <location>
        <begin position="44"/>
        <end position="59"/>
    </location>
</feature>
<dbReference type="FunFam" id="1.20.5.170:FF:000020">
    <property type="entry name" value="BZIP transcription factor"/>
    <property type="match status" value="1"/>
</dbReference>
<sequence length="398" mass="42192">MGDGEESTPPKSSKPPASTQETPSTPSYPDWSTSMQAYYGAGATPPPFFPSPVAPPSPHPYLWGGQHPMMPPYGTPLPYPALYPHGALYAHPSMATAQGVALTNTDMEVKTPDGKDPASIKKSKAASGNMGLISGKSGESGKAASVSGNDGASQSGESGSEASSDATDENANQASSAVKKRSFNLADGSNAKSNSAAQYTGGNHSASVPGKPVVPMPTTSLNIGMDLWNASPAGGTPMKTRPQSSGASPQVASATIVGREGMLQDHQWIQDERELKRQRRKQSNRESARRSRLRKQAECEELQSKVEILSNENHVLREELHRLAEQCEKLTSENNSIMEELTQLYGPEATSSLQDNNHNLVLHPINGEDDGHVQDASPLNNSSSTSDQNGKFSSNGKI</sequence>
<dbReference type="Pfam" id="PF16596">
    <property type="entry name" value="MFMR_assoc"/>
    <property type="match status" value="1"/>
</dbReference>
<dbReference type="PANTHER" id="PTHR45967:SF20">
    <property type="entry name" value="G-BOX-BINDING FACTOR 1"/>
    <property type="match status" value="1"/>
</dbReference>
<name>A0A438ERV2_VITVI</name>
<dbReference type="EMBL" id="QGNW01001200">
    <property type="protein sequence ID" value="RVW50397.1"/>
    <property type="molecule type" value="Genomic_DNA"/>
</dbReference>
<evidence type="ECO:0000256" key="1">
    <source>
        <dbReference type="ARBA" id="ARBA00004123"/>
    </source>
</evidence>
<keyword evidence="6" id="KW-0539">Nucleus</keyword>
<dbReference type="SUPFAM" id="SSF57959">
    <property type="entry name" value="Leucine zipper domain"/>
    <property type="match status" value="1"/>
</dbReference>
<feature type="compositionally biased region" description="Polar residues" evidence="7">
    <location>
        <begin position="377"/>
        <end position="398"/>
    </location>
</feature>
<dbReference type="CDD" id="cd14702">
    <property type="entry name" value="bZIP_plant_GBF1"/>
    <property type="match status" value="1"/>
</dbReference>
<comment type="caution">
    <text evidence="9">The sequence shown here is derived from an EMBL/GenBank/DDBJ whole genome shotgun (WGS) entry which is preliminary data.</text>
</comment>
<feature type="region of interest" description="Disordered" evidence="7">
    <location>
        <begin position="107"/>
        <end position="252"/>
    </location>
</feature>
<reference evidence="9 10" key="1">
    <citation type="journal article" date="2018" name="PLoS Genet.">
        <title>Population sequencing reveals clonal diversity and ancestral inbreeding in the grapevine cultivar Chardonnay.</title>
        <authorList>
            <person name="Roach M.J."/>
            <person name="Johnson D.L."/>
            <person name="Bohlmann J."/>
            <person name="van Vuuren H.J."/>
            <person name="Jones S.J."/>
            <person name="Pretorius I.S."/>
            <person name="Schmidt S.A."/>
            <person name="Borneman A.R."/>
        </authorList>
    </citation>
    <scope>NUCLEOTIDE SEQUENCE [LARGE SCALE GENOMIC DNA]</scope>
    <source>
        <strain evidence="10">cv. Chardonnay</strain>
        <tissue evidence="9">Leaf</tissue>
    </source>
</reference>
<evidence type="ECO:0000256" key="2">
    <source>
        <dbReference type="ARBA" id="ARBA00007163"/>
    </source>
</evidence>
<gene>
    <name evidence="9" type="primary">GBF1_1</name>
    <name evidence="9" type="ORF">CK203_107987</name>
</gene>
<dbReference type="PANTHER" id="PTHR45967">
    <property type="entry name" value="G-BOX-BINDING FACTOR 3-RELATED"/>
    <property type="match status" value="1"/>
</dbReference>
<keyword evidence="3" id="KW-0805">Transcription regulation</keyword>
<evidence type="ECO:0000313" key="9">
    <source>
        <dbReference type="EMBL" id="RVW50397.1"/>
    </source>
</evidence>
<organism evidence="9 10">
    <name type="scientific">Vitis vinifera</name>
    <name type="common">Grape</name>
    <dbReference type="NCBI Taxonomy" id="29760"/>
    <lineage>
        <taxon>Eukaryota</taxon>
        <taxon>Viridiplantae</taxon>
        <taxon>Streptophyta</taxon>
        <taxon>Embryophyta</taxon>
        <taxon>Tracheophyta</taxon>
        <taxon>Spermatophyta</taxon>
        <taxon>Magnoliopsida</taxon>
        <taxon>eudicotyledons</taxon>
        <taxon>Gunneridae</taxon>
        <taxon>Pentapetalae</taxon>
        <taxon>rosids</taxon>
        <taxon>Vitales</taxon>
        <taxon>Vitaceae</taxon>
        <taxon>Viteae</taxon>
        <taxon>Vitis</taxon>
    </lineage>
</organism>
<evidence type="ECO:0000313" key="10">
    <source>
        <dbReference type="Proteomes" id="UP000288805"/>
    </source>
</evidence>
<dbReference type="Proteomes" id="UP000288805">
    <property type="component" value="Unassembled WGS sequence"/>
</dbReference>
<dbReference type="GO" id="GO:0003700">
    <property type="term" value="F:DNA-binding transcription factor activity"/>
    <property type="evidence" value="ECO:0007669"/>
    <property type="project" value="InterPro"/>
</dbReference>
<keyword evidence="5" id="KW-0804">Transcription</keyword>